<dbReference type="PROSITE" id="PS00061">
    <property type="entry name" value="ADH_SHORT"/>
    <property type="match status" value="1"/>
</dbReference>
<dbReference type="OrthoDB" id="3361211at2"/>
<gene>
    <name evidence="4" type="ORF">FEK35_17710</name>
</gene>
<dbReference type="PRINTS" id="PR00080">
    <property type="entry name" value="SDRFAMILY"/>
</dbReference>
<evidence type="ECO:0000259" key="3">
    <source>
        <dbReference type="SMART" id="SM00822"/>
    </source>
</evidence>
<evidence type="ECO:0000313" key="4">
    <source>
        <dbReference type="EMBL" id="TLG07820.1"/>
    </source>
</evidence>
<accession>A0A5R8PC54</accession>
<dbReference type="Pfam" id="PF13561">
    <property type="entry name" value="adh_short_C2"/>
    <property type="match status" value="1"/>
</dbReference>
<comment type="similarity">
    <text evidence="1">Belongs to the short-chain dehydrogenases/reductases (SDR) family.</text>
</comment>
<sequence>MALEIDLSGRVVLVTGGVRGVGAGVSRALLAAGATVLACARRPGDAPVEYEGRQAEFLPCDVRDGDAVRELIDTVVARHGRLDHLVNNAGGAPFALAAEASKNFHAKIVELNLLAPLLVSQTANAVMQAQPDGGSIINISSVSAHRPSPGTAAYGAAKAGVDSLTGSLAVEWAPKVRVNSVVVGPVETELSLLHYGDADGIAAVGATIPLGRLARPEDVGRCVAFLASPLAGYVSGATLEVHGGGERPAFLDAATVNAAPNGAPKP</sequence>
<dbReference type="AlphaFoldDB" id="A0A5R8PC54"/>
<evidence type="ECO:0000256" key="2">
    <source>
        <dbReference type="ARBA" id="ARBA00023002"/>
    </source>
</evidence>
<keyword evidence="2" id="KW-0560">Oxidoreductase</keyword>
<comment type="caution">
    <text evidence="4">The sequence shown here is derived from an EMBL/GenBank/DDBJ whole genome shotgun (WGS) entry which is preliminary data.</text>
</comment>
<dbReference type="Proteomes" id="UP000308349">
    <property type="component" value="Unassembled WGS sequence"/>
</dbReference>
<dbReference type="Gene3D" id="3.40.50.720">
    <property type="entry name" value="NAD(P)-binding Rossmann-like Domain"/>
    <property type="match status" value="1"/>
</dbReference>
<dbReference type="InterPro" id="IPR036291">
    <property type="entry name" value="NAD(P)-bd_dom_sf"/>
</dbReference>
<feature type="domain" description="Ketoreductase" evidence="3">
    <location>
        <begin position="10"/>
        <end position="187"/>
    </location>
</feature>
<dbReference type="CDD" id="cd05233">
    <property type="entry name" value="SDR_c"/>
    <property type="match status" value="1"/>
</dbReference>
<dbReference type="InterPro" id="IPR057326">
    <property type="entry name" value="KR_dom"/>
</dbReference>
<evidence type="ECO:0000313" key="5">
    <source>
        <dbReference type="Proteomes" id="UP000308349"/>
    </source>
</evidence>
<protein>
    <submittedName>
        <fullName evidence="4">SDR family oxidoreductase</fullName>
    </submittedName>
</protein>
<organism evidence="4 5">
    <name type="scientific">Nocardia cyriacigeorgica</name>
    <dbReference type="NCBI Taxonomy" id="135487"/>
    <lineage>
        <taxon>Bacteria</taxon>
        <taxon>Bacillati</taxon>
        <taxon>Actinomycetota</taxon>
        <taxon>Actinomycetes</taxon>
        <taxon>Mycobacteriales</taxon>
        <taxon>Nocardiaceae</taxon>
        <taxon>Nocardia</taxon>
    </lineage>
</organism>
<dbReference type="GO" id="GO:0016616">
    <property type="term" value="F:oxidoreductase activity, acting on the CH-OH group of donors, NAD or NADP as acceptor"/>
    <property type="evidence" value="ECO:0007669"/>
    <property type="project" value="UniProtKB-ARBA"/>
</dbReference>
<dbReference type="FunFam" id="3.40.50.720:FF:000084">
    <property type="entry name" value="Short-chain dehydrogenase reductase"/>
    <property type="match status" value="1"/>
</dbReference>
<proteinExistence type="inferred from homology"/>
<dbReference type="InterPro" id="IPR002347">
    <property type="entry name" value="SDR_fam"/>
</dbReference>
<dbReference type="SUPFAM" id="SSF51735">
    <property type="entry name" value="NAD(P)-binding Rossmann-fold domains"/>
    <property type="match status" value="1"/>
</dbReference>
<evidence type="ECO:0000256" key="1">
    <source>
        <dbReference type="ARBA" id="ARBA00006484"/>
    </source>
</evidence>
<dbReference type="EMBL" id="VBUU01000018">
    <property type="protein sequence ID" value="TLG07820.1"/>
    <property type="molecule type" value="Genomic_DNA"/>
</dbReference>
<dbReference type="PANTHER" id="PTHR42760">
    <property type="entry name" value="SHORT-CHAIN DEHYDROGENASES/REDUCTASES FAMILY MEMBER"/>
    <property type="match status" value="1"/>
</dbReference>
<reference evidence="4 5" key="1">
    <citation type="submission" date="2019-05" db="EMBL/GenBank/DDBJ databases">
        <title>Genomes sequences of two Nocardia cyriacigeorgica environmental isolates, type strains Nocardia asteroides ATCC 19247 and Nocardia cyriacigeorgica DSM 44484.</title>
        <authorList>
            <person name="Vautrin F."/>
            <person name="Bergeron E."/>
            <person name="Dubost A."/>
            <person name="Abrouk D."/>
            <person name="Rodriguez Nava V."/>
            <person name="Pujic P."/>
        </authorList>
    </citation>
    <scope>NUCLEOTIDE SEQUENCE [LARGE SCALE GENOMIC DNA]</scope>
    <source>
        <strain evidence="4 5">EML 1456</strain>
    </source>
</reference>
<name>A0A5R8PC54_9NOCA</name>
<dbReference type="RefSeq" id="WP_138457099.1">
    <property type="nucleotide sequence ID" value="NZ_VBUU01000018.1"/>
</dbReference>
<dbReference type="InterPro" id="IPR020904">
    <property type="entry name" value="Sc_DH/Rdtase_CS"/>
</dbReference>
<dbReference type="SMART" id="SM00822">
    <property type="entry name" value="PKS_KR"/>
    <property type="match status" value="1"/>
</dbReference>
<dbReference type="NCBIfam" id="NF005893">
    <property type="entry name" value="PRK07856.1"/>
    <property type="match status" value="1"/>
</dbReference>
<dbReference type="PRINTS" id="PR00081">
    <property type="entry name" value="GDHRDH"/>
</dbReference>